<dbReference type="EMBL" id="JBICBT010001397">
    <property type="protein sequence ID" value="KAL3069168.1"/>
    <property type="molecule type" value="Genomic_DNA"/>
</dbReference>
<name>A0ABD2I7P5_9BILA</name>
<comment type="caution">
    <text evidence="5">The sequence shown here is derived from an EMBL/GenBank/DDBJ whole genome shotgun (WGS) entry which is preliminary data.</text>
</comment>
<dbReference type="InterPro" id="IPR044156">
    <property type="entry name" value="Galectin-like"/>
</dbReference>
<feature type="domain" description="Galectin" evidence="4">
    <location>
        <begin position="545"/>
        <end position="686"/>
    </location>
</feature>
<proteinExistence type="predicted"/>
<dbReference type="PROSITE" id="PS51304">
    <property type="entry name" value="GALECTIN"/>
    <property type="match status" value="2"/>
</dbReference>
<dbReference type="PANTHER" id="PTHR11346:SF147">
    <property type="entry name" value="GALECTIN"/>
    <property type="match status" value="1"/>
</dbReference>
<evidence type="ECO:0000313" key="5">
    <source>
        <dbReference type="EMBL" id="KAL3069168.1"/>
    </source>
</evidence>
<evidence type="ECO:0000256" key="1">
    <source>
        <dbReference type="ARBA" id="ARBA00022734"/>
    </source>
</evidence>
<protein>
    <recommendedName>
        <fullName evidence="4">Galectin domain-containing protein</fullName>
    </recommendedName>
</protein>
<evidence type="ECO:0000313" key="6">
    <source>
        <dbReference type="Proteomes" id="UP001620626"/>
    </source>
</evidence>
<dbReference type="InterPro" id="IPR013320">
    <property type="entry name" value="ConA-like_dom_sf"/>
</dbReference>
<evidence type="ECO:0000256" key="2">
    <source>
        <dbReference type="SAM" id="MobiDB-lite"/>
    </source>
</evidence>
<dbReference type="GO" id="GO:0030246">
    <property type="term" value="F:carbohydrate binding"/>
    <property type="evidence" value="ECO:0007669"/>
    <property type="project" value="UniProtKB-KW"/>
</dbReference>
<sequence length="878" mass="100046">MLFLISLVLCSPFFASVNLANFQPLYLINSAFHEAHFETEYVALDQCTRWGTEQTRHDSFALKFQITGKCENGFLICYPGALDPSANSAFGMRPEVQFQVPNHPNDVMLINYAGLWMLGLDFLPMNNRDTLQMHVYRDCGCEMHAWFAHPSDDSPLKRSRHPDVSADCPAKIVDSLAEHFALEKPLQMDRSIRLRQRLNKNPKKMLFWFGNQHKKHLLEMTVEEPPNGLIDIKSMQDNKTNEEFVDNETRKLARERKFKAMDDEDEEEKGGGEEGGGGEGEEGSGKGGKGTNKDKYIEVQLVARKYFYEVKVGDRKVFNYFPKSDEWWKTWQMEDITQVEVAGDVYPDSVGVPKVDEKQPKNEKPISNSYVVRLERTLKEGDTVVLKGQIDQPQHPEKGLTLFFGLLHNSPGFNELVSVMPWFLSQADGRKIAIGKYDPEESYDSNPTDLKLFEAGEPFEMQIKLLKRPSMDNLPMAEILSSLSLNLTMTVIVSTPKGTSQTNYTLDSESYRDMNYITVRGDLELFAEPSLLNDITNDENSERKMAFEVFPLLSVGDSILLEGKLKDNATIFKINLFHDVNEKNPYASDLVLQILFNFTGDGTIQLSSLIHQISNKQFDEYYAFPSTLFPGEQFKIEIGVTFEMFKIYVYGALAANFTHLLPSWSVDYLNVEGDYEEGTLSKFAVDRTKGVFPNFENRSLAVPYVMEVPPERLIRSHDSITIMGKVTKENATVSVLLLNQAIETYDTVPKSVIDFMDEQGLLMVGRVVSRADFYTDSEGKGRVDCSFLARNNTYEGKQSFTFEPALAFDDDFTLKISFKNHFEYNLYTNDFNIFVYENNKMPSWAIEYIRIEGDLALDELPDIEDNSPALKDLRSILG</sequence>
<reference evidence="5 6" key="1">
    <citation type="submission" date="2024-10" db="EMBL/GenBank/DDBJ databases">
        <authorList>
            <person name="Kim D."/>
        </authorList>
    </citation>
    <scope>NUCLEOTIDE SEQUENCE [LARGE SCALE GENOMIC DNA]</scope>
    <source>
        <strain evidence="5">BH-2024</strain>
    </source>
</reference>
<dbReference type="AlphaFoldDB" id="A0ABD2I7P5"/>
<dbReference type="Pfam" id="PF00337">
    <property type="entry name" value="Gal-bind_lectin"/>
    <property type="match status" value="1"/>
</dbReference>
<dbReference type="InterPro" id="IPR001079">
    <property type="entry name" value="Galectin_CRD"/>
</dbReference>
<organism evidence="5 6">
    <name type="scientific">Heterodera trifolii</name>
    <dbReference type="NCBI Taxonomy" id="157864"/>
    <lineage>
        <taxon>Eukaryota</taxon>
        <taxon>Metazoa</taxon>
        <taxon>Ecdysozoa</taxon>
        <taxon>Nematoda</taxon>
        <taxon>Chromadorea</taxon>
        <taxon>Rhabditida</taxon>
        <taxon>Tylenchina</taxon>
        <taxon>Tylenchomorpha</taxon>
        <taxon>Tylenchoidea</taxon>
        <taxon>Heteroderidae</taxon>
        <taxon>Heteroderinae</taxon>
        <taxon>Heterodera</taxon>
    </lineage>
</organism>
<feature type="region of interest" description="Disordered" evidence="2">
    <location>
        <begin position="255"/>
        <end position="292"/>
    </location>
</feature>
<gene>
    <name evidence="5" type="ORF">niasHT_034398</name>
</gene>
<keyword evidence="1" id="KW-0430">Lectin</keyword>
<feature type="chain" id="PRO_5044855833" description="Galectin domain-containing protein" evidence="3">
    <location>
        <begin position="16"/>
        <end position="878"/>
    </location>
</feature>
<evidence type="ECO:0000256" key="3">
    <source>
        <dbReference type="SAM" id="SignalP"/>
    </source>
</evidence>
<dbReference type="PANTHER" id="PTHR11346">
    <property type="entry name" value="GALECTIN"/>
    <property type="match status" value="1"/>
</dbReference>
<dbReference type="Gene3D" id="2.60.120.200">
    <property type="match status" value="2"/>
</dbReference>
<dbReference type="Proteomes" id="UP001620626">
    <property type="component" value="Unassembled WGS sequence"/>
</dbReference>
<accession>A0ABD2I7P5</accession>
<keyword evidence="6" id="KW-1185">Reference proteome</keyword>
<evidence type="ECO:0000259" key="4">
    <source>
        <dbReference type="PROSITE" id="PS51304"/>
    </source>
</evidence>
<keyword evidence="3" id="KW-0732">Signal</keyword>
<feature type="signal peptide" evidence="3">
    <location>
        <begin position="1"/>
        <end position="15"/>
    </location>
</feature>
<dbReference type="SMART" id="SM00908">
    <property type="entry name" value="Gal-bind_lectin"/>
    <property type="match status" value="1"/>
</dbReference>
<feature type="domain" description="Galectin" evidence="4">
    <location>
        <begin position="706"/>
        <end position="866"/>
    </location>
</feature>
<dbReference type="SUPFAM" id="SSF49899">
    <property type="entry name" value="Concanavalin A-like lectins/glucanases"/>
    <property type="match status" value="1"/>
</dbReference>